<keyword evidence="1" id="KW-0812">Transmembrane</keyword>
<evidence type="ECO:0000256" key="1">
    <source>
        <dbReference type="SAM" id="Phobius"/>
    </source>
</evidence>
<protein>
    <submittedName>
        <fullName evidence="2">Uncharacterized membrane protein YhaH (DUF805 family)</fullName>
    </submittedName>
</protein>
<dbReference type="RefSeq" id="WP_209945969.1">
    <property type="nucleotide sequence ID" value="NZ_JAGGJU010000007.1"/>
</dbReference>
<dbReference type="InterPro" id="IPR008523">
    <property type="entry name" value="DUF805"/>
</dbReference>
<keyword evidence="1" id="KW-1133">Transmembrane helix</keyword>
<organism evidence="2 3">
    <name type="scientific">Rhizobium halophytocola</name>
    <dbReference type="NCBI Taxonomy" id="735519"/>
    <lineage>
        <taxon>Bacteria</taxon>
        <taxon>Pseudomonadati</taxon>
        <taxon>Pseudomonadota</taxon>
        <taxon>Alphaproteobacteria</taxon>
        <taxon>Hyphomicrobiales</taxon>
        <taxon>Rhizobiaceae</taxon>
        <taxon>Rhizobium/Agrobacterium group</taxon>
        <taxon>Rhizobium</taxon>
    </lineage>
</organism>
<reference evidence="2 3" key="1">
    <citation type="submission" date="2021-03" db="EMBL/GenBank/DDBJ databases">
        <title>Genomic Encyclopedia of Type Strains, Phase IV (KMG-IV): sequencing the most valuable type-strain genomes for metagenomic binning, comparative biology and taxonomic classification.</title>
        <authorList>
            <person name="Goeker M."/>
        </authorList>
    </citation>
    <scope>NUCLEOTIDE SEQUENCE [LARGE SCALE GENOMIC DNA]</scope>
    <source>
        <strain evidence="2 3">DSM 21600</strain>
    </source>
</reference>
<dbReference type="Proteomes" id="UP000759443">
    <property type="component" value="Unassembled WGS sequence"/>
</dbReference>
<dbReference type="PANTHER" id="PTHR34980:SF2">
    <property type="entry name" value="INNER MEMBRANE PROTEIN YHAH-RELATED"/>
    <property type="match status" value="1"/>
</dbReference>
<accession>A0ABS4E084</accession>
<dbReference type="EMBL" id="JAGGJU010000007">
    <property type="protein sequence ID" value="MBP1851348.1"/>
    <property type="molecule type" value="Genomic_DNA"/>
</dbReference>
<feature type="transmembrane region" description="Helical" evidence="1">
    <location>
        <begin position="46"/>
        <end position="69"/>
    </location>
</feature>
<dbReference type="Pfam" id="PF05656">
    <property type="entry name" value="DUF805"/>
    <property type="match status" value="1"/>
</dbReference>
<evidence type="ECO:0000313" key="3">
    <source>
        <dbReference type="Proteomes" id="UP000759443"/>
    </source>
</evidence>
<keyword evidence="3" id="KW-1185">Reference proteome</keyword>
<dbReference type="PANTHER" id="PTHR34980">
    <property type="entry name" value="INNER MEMBRANE PROTEIN-RELATED-RELATED"/>
    <property type="match status" value="1"/>
</dbReference>
<keyword evidence="1" id="KW-0472">Membrane</keyword>
<feature type="transmembrane region" description="Helical" evidence="1">
    <location>
        <begin position="81"/>
        <end position="101"/>
    </location>
</feature>
<gene>
    <name evidence="2" type="ORF">J2Z17_002793</name>
</gene>
<proteinExistence type="predicted"/>
<comment type="caution">
    <text evidence="2">The sequence shown here is derived from an EMBL/GenBank/DDBJ whole genome shotgun (WGS) entry which is preliminary data.</text>
</comment>
<feature type="transmembrane region" description="Helical" evidence="1">
    <location>
        <begin position="21"/>
        <end position="40"/>
    </location>
</feature>
<evidence type="ECO:0000313" key="2">
    <source>
        <dbReference type="EMBL" id="MBP1851348.1"/>
    </source>
</evidence>
<name>A0ABS4E084_9HYPH</name>
<sequence>MEFQHAVRRAFSKYVTFTGRAMRSEFWWFALFVVLVNAVAEIIDRMIFGFGLLGAIAALVLFLPQLTVAVRRLHDTGRSGWWLLIALIPLIGWIVLLYFYIQPSDHGDNRYGLQPVA</sequence>